<organism evidence="1">
    <name type="scientific">Rhizophora mucronata</name>
    <name type="common">Asiatic mangrove</name>
    <dbReference type="NCBI Taxonomy" id="61149"/>
    <lineage>
        <taxon>Eukaryota</taxon>
        <taxon>Viridiplantae</taxon>
        <taxon>Streptophyta</taxon>
        <taxon>Embryophyta</taxon>
        <taxon>Tracheophyta</taxon>
        <taxon>Spermatophyta</taxon>
        <taxon>Magnoliopsida</taxon>
        <taxon>eudicotyledons</taxon>
        <taxon>Gunneridae</taxon>
        <taxon>Pentapetalae</taxon>
        <taxon>rosids</taxon>
        <taxon>fabids</taxon>
        <taxon>Malpighiales</taxon>
        <taxon>Rhizophoraceae</taxon>
        <taxon>Rhizophora</taxon>
    </lineage>
</organism>
<proteinExistence type="predicted"/>
<name>A0A2P2P864_RHIMU</name>
<reference evidence="1" key="1">
    <citation type="submission" date="2018-02" db="EMBL/GenBank/DDBJ databases">
        <title>Rhizophora mucronata_Transcriptome.</title>
        <authorList>
            <person name="Meera S.P."/>
            <person name="Sreeshan A."/>
            <person name="Augustine A."/>
        </authorList>
    </citation>
    <scope>NUCLEOTIDE SEQUENCE</scope>
    <source>
        <tissue evidence="1">Leaf</tissue>
    </source>
</reference>
<sequence>MIDCLNFLIPQVLKDNMIARLYPFPSEISGRLVVDEVRNLCIQQSHPCLDHL</sequence>
<dbReference type="EMBL" id="GGEC01070349">
    <property type="protein sequence ID" value="MBX50833.1"/>
    <property type="molecule type" value="Transcribed_RNA"/>
</dbReference>
<accession>A0A2P2P864</accession>
<protein>
    <submittedName>
        <fullName evidence="1">Uncharacterized protein</fullName>
    </submittedName>
</protein>
<dbReference type="AlphaFoldDB" id="A0A2P2P864"/>
<evidence type="ECO:0000313" key="1">
    <source>
        <dbReference type="EMBL" id="MBX50833.1"/>
    </source>
</evidence>